<accession>U9T6M3</accession>
<name>U9T6M3_RHIID</name>
<dbReference type="AlphaFoldDB" id="U9T6M3"/>
<gene>
    <name evidence="1" type="ORF">GLOINDRAFT_85653</name>
</gene>
<sequence length="120" mass="14327">MNHQQFLYDIAMSIFNFITDYFLEGDHVIMDYCALHPLENDKSGDPDEKLGEMENFFSEKETEETRKKLRELTSGDDDYLKKNLRLQGSKIYESHKESEFASYWRTDHTMYLQLPTRNVI</sequence>
<organism evidence="1">
    <name type="scientific">Rhizophagus irregularis (strain DAOM 181602 / DAOM 197198 / MUCL 43194)</name>
    <name type="common">Arbuscular mycorrhizal fungus</name>
    <name type="synonym">Glomus intraradices</name>
    <dbReference type="NCBI Taxonomy" id="747089"/>
    <lineage>
        <taxon>Eukaryota</taxon>
        <taxon>Fungi</taxon>
        <taxon>Fungi incertae sedis</taxon>
        <taxon>Mucoromycota</taxon>
        <taxon>Glomeromycotina</taxon>
        <taxon>Glomeromycetes</taxon>
        <taxon>Glomerales</taxon>
        <taxon>Glomeraceae</taxon>
        <taxon>Rhizophagus</taxon>
    </lineage>
</organism>
<proteinExistence type="predicted"/>
<reference evidence="1" key="1">
    <citation type="submission" date="2013-07" db="EMBL/GenBank/DDBJ databases">
        <title>The genome of an arbuscular mycorrhizal fungus provides insights into the evolution of the oldest plant symbiosis.</title>
        <authorList>
            <consortium name="DOE Joint Genome Institute"/>
            <person name="Tisserant E."/>
            <person name="Malbreil M."/>
            <person name="Kuo A."/>
            <person name="Kohler A."/>
            <person name="Symeonidi A."/>
            <person name="Balestrini R."/>
            <person name="Charron P."/>
            <person name="Duensing N."/>
            <person name="Frei-dit-Frey N."/>
            <person name="Gianinazzi-Pearson V."/>
            <person name="Gilbert B."/>
            <person name="Handa Y."/>
            <person name="Hijri M."/>
            <person name="Kaul R."/>
            <person name="Kawaguchi M."/>
            <person name="Krajinski F."/>
            <person name="Lammers P."/>
            <person name="Lapierre D."/>
            <person name="Masclaux F.G."/>
            <person name="Murat C."/>
            <person name="Morin E."/>
            <person name="Ndikumana S."/>
            <person name="Pagni M."/>
            <person name="Petitpierre D."/>
            <person name="Requena N."/>
            <person name="Rosikiewicz P."/>
            <person name="Riley R."/>
            <person name="Saito K."/>
            <person name="San Clemente H."/>
            <person name="Shapiro H."/>
            <person name="van Tuinen D."/>
            <person name="Becard G."/>
            <person name="Bonfante P."/>
            <person name="Paszkowski U."/>
            <person name="Shachar-Hill Y."/>
            <person name="Young J.P."/>
            <person name="Sanders I.R."/>
            <person name="Henrissat B."/>
            <person name="Rensing S.A."/>
            <person name="Grigoriev I.V."/>
            <person name="Corradi N."/>
            <person name="Roux C."/>
            <person name="Martin F."/>
        </authorList>
    </citation>
    <scope>NUCLEOTIDE SEQUENCE</scope>
    <source>
        <strain evidence="1">DAOM 197198</strain>
    </source>
</reference>
<dbReference type="HOGENOM" id="CLU_2050893_0_0_1"/>
<protein>
    <submittedName>
        <fullName evidence="1">Uncharacterized protein</fullName>
    </submittedName>
</protein>
<dbReference type="EMBL" id="KI294763">
    <property type="protein sequence ID" value="ESA03854.1"/>
    <property type="molecule type" value="Genomic_DNA"/>
</dbReference>
<evidence type="ECO:0000313" key="1">
    <source>
        <dbReference type="EMBL" id="ESA03854.1"/>
    </source>
</evidence>